<evidence type="ECO:0000313" key="5">
    <source>
        <dbReference type="EMBL" id="KZV92776.1"/>
    </source>
</evidence>
<dbReference type="Pfam" id="PF00106">
    <property type="entry name" value="adh_short"/>
    <property type="match status" value="1"/>
</dbReference>
<dbReference type="Gene3D" id="3.40.50.720">
    <property type="entry name" value="NAD(P)-binding Rossmann-like Domain"/>
    <property type="match status" value="1"/>
</dbReference>
<dbReference type="GO" id="GO:0005811">
    <property type="term" value="C:lipid droplet"/>
    <property type="evidence" value="ECO:0007669"/>
    <property type="project" value="TreeGrafter"/>
</dbReference>
<proteinExistence type="inferred from homology"/>
<dbReference type="PRINTS" id="PR00080">
    <property type="entry name" value="SDRFAMILY"/>
</dbReference>
<accession>A0A165I1V0</accession>
<dbReference type="GO" id="GO:0006654">
    <property type="term" value="P:phosphatidic acid biosynthetic process"/>
    <property type="evidence" value="ECO:0007669"/>
    <property type="project" value="TreeGrafter"/>
</dbReference>
<evidence type="ECO:0000256" key="2">
    <source>
        <dbReference type="ARBA" id="ARBA00022857"/>
    </source>
</evidence>
<keyword evidence="6" id="KW-1185">Reference proteome</keyword>
<keyword evidence="2" id="KW-0521">NADP</keyword>
<dbReference type="AlphaFoldDB" id="A0A165I1V0"/>
<dbReference type="GO" id="GO:0005783">
    <property type="term" value="C:endoplasmic reticulum"/>
    <property type="evidence" value="ECO:0007669"/>
    <property type="project" value="TreeGrafter"/>
</dbReference>
<evidence type="ECO:0000256" key="4">
    <source>
        <dbReference type="RuleBase" id="RU000363"/>
    </source>
</evidence>
<dbReference type="PANTHER" id="PTHR44169:SF6">
    <property type="entry name" value="NADPH-DEPENDENT 1-ACYLDIHYDROXYACETONE PHOSPHATE REDUCTASE"/>
    <property type="match status" value="1"/>
</dbReference>
<dbReference type="Proteomes" id="UP000077266">
    <property type="component" value="Unassembled WGS sequence"/>
</dbReference>
<dbReference type="InterPro" id="IPR036291">
    <property type="entry name" value="NAD(P)-bd_dom_sf"/>
</dbReference>
<dbReference type="InterPro" id="IPR002347">
    <property type="entry name" value="SDR_fam"/>
</dbReference>
<dbReference type="PANTHER" id="PTHR44169">
    <property type="entry name" value="NADPH-DEPENDENT 1-ACYLDIHYDROXYACETONE PHOSPHATE REDUCTASE"/>
    <property type="match status" value="1"/>
</dbReference>
<dbReference type="GO" id="GO:0019433">
    <property type="term" value="P:triglyceride catabolic process"/>
    <property type="evidence" value="ECO:0007669"/>
    <property type="project" value="TreeGrafter"/>
</dbReference>
<evidence type="ECO:0000256" key="3">
    <source>
        <dbReference type="ARBA" id="ARBA00023002"/>
    </source>
</evidence>
<dbReference type="InterPro" id="IPR020904">
    <property type="entry name" value="Sc_DH/Rdtase_CS"/>
</dbReference>
<evidence type="ECO:0000313" key="6">
    <source>
        <dbReference type="Proteomes" id="UP000077266"/>
    </source>
</evidence>
<keyword evidence="3" id="KW-0560">Oxidoreductase</keyword>
<name>A0A165I1V0_EXIGL</name>
<evidence type="ECO:0000256" key="1">
    <source>
        <dbReference type="ARBA" id="ARBA00006484"/>
    </source>
</evidence>
<gene>
    <name evidence="5" type="ORF">EXIGLDRAFT_740266</name>
</gene>
<dbReference type="GO" id="GO:0000140">
    <property type="term" value="F:acylglycerone-phosphate reductase (NADP+) activity"/>
    <property type="evidence" value="ECO:0007669"/>
    <property type="project" value="TreeGrafter"/>
</dbReference>
<dbReference type="SUPFAM" id="SSF51735">
    <property type="entry name" value="NAD(P)-binding Rossmann-fold domains"/>
    <property type="match status" value="1"/>
</dbReference>
<dbReference type="PRINTS" id="PR00081">
    <property type="entry name" value="GDHRDH"/>
</dbReference>
<dbReference type="CDD" id="cd05374">
    <property type="entry name" value="17beta-HSD-like_SDR_c"/>
    <property type="match status" value="1"/>
</dbReference>
<organism evidence="5 6">
    <name type="scientific">Exidia glandulosa HHB12029</name>
    <dbReference type="NCBI Taxonomy" id="1314781"/>
    <lineage>
        <taxon>Eukaryota</taxon>
        <taxon>Fungi</taxon>
        <taxon>Dikarya</taxon>
        <taxon>Basidiomycota</taxon>
        <taxon>Agaricomycotina</taxon>
        <taxon>Agaricomycetes</taxon>
        <taxon>Auriculariales</taxon>
        <taxon>Exidiaceae</taxon>
        <taxon>Exidia</taxon>
    </lineage>
</organism>
<protein>
    <submittedName>
        <fullName evidence="5">NAD(P)-binding protein</fullName>
    </submittedName>
</protein>
<dbReference type="GO" id="GO:0004806">
    <property type="term" value="F:triacylglycerol lipase activity"/>
    <property type="evidence" value="ECO:0007669"/>
    <property type="project" value="TreeGrafter"/>
</dbReference>
<dbReference type="FunCoup" id="A0A165I1V0">
    <property type="interactions" value="148"/>
</dbReference>
<dbReference type="STRING" id="1314781.A0A165I1V0"/>
<dbReference type="InParanoid" id="A0A165I1V0"/>
<dbReference type="FunFam" id="3.40.50.720:FF:000261">
    <property type="entry name" value="NADPH-dependent 1-acyldihydroxyacetone phosphate reductase"/>
    <property type="match status" value="1"/>
</dbReference>
<dbReference type="EMBL" id="KV426002">
    <property type="protein sequence ID" value="KZV92776.1"/>
    <property type="molecule type" value="Genomic_DNA"/>
</dbReference>
<dbReference type="OrthoDB" id="2102561at2759"/>
<dbReference type="PROSITE" id="PS00061">
    <property type="entry name" value="ADH_SHORT"/>
    <property type="match status" value="1"/>
</dbReference>
<comment type="similarity">
    <text evidence="1 4">Belongs to the short-chain dehydrogenases/reductases (SDR) family.</text>
</comment>
<reference evidence="5 6" key="1">
    <citation type="journal article" date="2016" name="Mol. Biol. Evol.">
        <title>Comparative Genomics of Early-Diverging Mushroom-Forming Fungi Provides Insights into the Origins of Lignocellulose Decay Capabilities.</title>
        <authorList>
            <person name="Nagy L.G."/>
            <person name="Riley R."/>
            <person name="Tritt A."/>
            <person name="Adam C."/>
            <person name="Daum C."/>
            <person name="Floudas D."/>
            <person name="Sun H."/>
            <person name="Yadav J.S."/>
            <person name="Pangilinan J."/>
            <person name="Larsson K.H."/>
            <person name="Matsuura K."/>
            <person name="Barry K."/>
            <person name="Labutti K."/>
            <person name="Kuo R."/>
            <person name="Ohm R.A."/>
            <person name="Bhattacharya S.S."/>
            <person name="Shirouzu T."/>
            <person name="Yoshinaga Y."/>
            <person name="Martin F.M."/>
            <person name="Grigoriev I.V."/>
            <person name="Hibbett D.S."/>
        </authorList>
    </citation>
    <scope>NUCLEOTIDE SEQUENCE [LARGE SCALE GENOMIC DNA]</scope>
    <source>
        <strain evidence="5 6">HHB12029</strain>
    </source>
</reference>
<sequence length="292" mass="31440">MSVSTPRKSVLITGCTPGGIGHALALEFHKQGFRVFATARRIATLEDLRDNGMEVLAVDVADVVSVKAAAQNVAELTNGRLDVLINNAGQGYNMAATDLDISRAQAVFDTNLFGVMRMVRELAPLLVKAKGKIFNIGSLAGVIPVPFRSVYGASKAALHSYGDSLRLEMKPFDVTVVTLVTGGVFSKGASKSRPNEGIVSPESLYSPAAEVIHGMYANQSDGAMPAQEYARRVVALAVSSRDLEPWVWEGSYASTLWFMTTFLSKKAFEGMTGRFVKGVDEMEARIRGKRSS</sequence>